<feature type="non-terminal residue" evidence="8">
    <location>
        <position position="150"/>
    </location>
</feature>
<dbReference type="Gene3D" id="3.40.50.300">
    <property type="entry name" value="P-loop containing nucleotide triphosphate hydrolases"/>
    <property type="match status" value="1"/>
</dbReference>
<dbReference type="SUPFAM" id="SSF52540">
    <property type="entry name" value="P-loop containing nucleoside triphosphate hydrolases"/>
    <property type="match status" value="1"/>
</dbReference>
<evidence type="ECO:0000256" key="2">
    <source>
        <dbReference type="ARBA" id="ARBA00022741"/>
    </source>
</evidence>
<evidence type="ECO:0000313" key="8">
    <source>
        <dbReference type="EMBL" id="EPS65227.1"/>
    </source>
</evidence>
<dbReference type="InterPro" id="IPR050547">
    <property type="entry name" value="DEAD_box_RNA_helicases"/>
</dbReference>
<keyword evidence="2" id="KW-0547">Nucleotide-binding</keyword>
<dbReference type="GO" id="GO:0003723">
    <property type="term" value="F:RNA binding"/>
    <property type="evidence" value="ECO:0007669"/>
    <property type="project" value="TreeGrafter"/>
</dbReference>
<dbReference type="PANTHER" id="PTHR47963">
    <property type="entry name" value="DEAD-BOX ATP-DEPENDENT RNA HELICASE 47, MITOCHONDRIAL"/>
    <property type="match status" value="1"/>
</dbReference>
<evidence type="ECO:0000256" key="5">
    <source>
        <dbReference type="ARBA" id="ARBA00022840"/>
    </source>
</evidence>
<evidence type="ECO:0000256" key="4">
    <source>
        <dbReference type="ARBA" id="ARBA00022806"/>
    </source>
</evidence>
<dbReference type="EC" id="3.6.4.13" evidence="1"/>
<evidence type="ECO:0000313" key="9">
    <source>
        <dbReference type="Proteomes" id="UP000015453"/>
    </source>
</evidence>
<protein>
    <recommendedName>
        <fullName evidence="1">RNA helicase</fullName>
        <ecNumber evidence="1">3.6.4.13</ecNumber>
    </recommendedName>
</protein>
<dbReference type="PANTHER" id="PTHR47963:SF10">
    <property type="entry name" value="ATP-DEPENDENT RNA HELICASE DDX6_DHH1"/>
    <property type="match status" value="1"/>
</dbReference>
<keyword evidence="5" id="KW-0067">ATP-binding</keyword>
<feature type="non-terminal residue" evidence="8">
    <location>
        <position position="1"/>
    </location>
</feature>
<gene>
    <name evidence="8" type="ORF">M569_09554</name>
</gene>
<feature type="domain" description="Helicase ATP-binding" evidence="7">
    <location>
        <begin position="18"/>
        <end position="150"/>
    </location>
</feature>
<accession>S8DYV1</accession>
<dbReference type="GO" id="GO:0016787">
    <property type="term" value="F:hydrolase activity"/>
    <property type="evidence" value="ECO:0007669"/>
    <property type="project" value="UniProtKB-KW"/>
</dbReference>
<sequence length="150" mass="16633">RLEEVGYRESTQVQKEALPLLFSGRDSVIQAQTGSGKTLAYLLLVFSVIDTNRSAVQALIVVPTRELGIQVTKVFRKLAAKFESDQKSSAVMALLDGGTLKRHRSWLKVEPPAVIIATLRSLCQMLDKQTLKLDAMKVLVIDEVMEIFSS</sequence>
<evidence type="ECO:0000256" key="6">
    <source>
        <dbReference type="ARBA" id="ARBA00047984"/>
    </source>
</evidence>
<keyword evidence="3" id="KW-0378">Hydrolase</keyword>
<keyword evidence="9" id="KW-1185">Reference proteome</keyword>
<dbReference type="Proteomes" id="UP000015453">
    <property type="component" value="Unassembled WGS sequence"/>
</dbReference>
<name>S8DYV1_9LAMI</name>
<dbReference type="EMBL" id="AUSU01004355">
    <property type="protein sequence ID" value="EPS65227.1"/>
    <property type="molecule type" value="Genomic_DNA"/>
</dbReference>
<dbReference type="SMART" id="SM00487">
    <property type="entry name" value="DEXDc"/>
    <property type="match status" value="1"/>
</dbReference>
<dbReference type="InterPro" id="IPR011545">
    <property type="entry name" value="DEAD/DEAH_box_helicase_dom"/>
</dbReference>
<proteinExistence type="predicted"/>
<dbReference type="AlphaFoldDB" id="S8DYV1"/>
<comment type="caution">
    <text evidence="8">The sequence shown here is derived from an EMBL/GenBank/DDBJ whole genome shotgun (WGS) entry which is preliminary data.</text>
</comment>
<dbReference type="InterPro" id="IPR014001">
    <property type="entry name" value="Helicase_ATP-bd"/>
</dbReference>
<dbReference type="InterPro" id="IPR027417">
    <property type="entry name" value="P-loop_NTPase"/>
</dbReference>
<keyword evidence="4" id="KW-0347">Helicase</keyword>
<dbReference type="Pfam" id="PF00270">
    <property type="entry name" value="DEAD"/>
    <property type="match status" value="1"/>
</dbReference>
<organism evidence="8 9">
    <name type="scientific">Genlisea aurea</name>
    <dbReference type="NCBI Taxonomy" id="192259"/>
    <lineage>
        <taxon>Eukaryota</taxon>
        <taxon>Viridiplantae</taxon>
        <taxon>Streptophyta</taxon>
        <taxon>Embryophyta</taxon>
        <taxon>Tracheophyta</taxon>
        <taxon>Spermatophyta</taxon>
        <taxon>Magnoliopsida</taxon>
        <taxon>eudicotyledons</taxon>
        <taxon>Gunneridae</taxon>
        <taxon>Pentapetalae</taxon>
        <taxon>asterids</taxon>
        <taxon>lamiids</taxon>
        <taxon>Lamiales</taxon>
        <taxon>Lentibulariaceae</taxon>
        <taxon>Genlisea</taxon>
    </lineage>
</organism>
<evidence type="ECO:0000259" key="7">
    <source>
        <dbReference type="PROSITE" id="PS51192"/>
    </source>
</evidence>
<comment type="catalytic activity">
    <reaction evidence="6">
        <text>ATP + H2O = ADP + phosphate + H(+)</text>
        <dbReference type="Rhea" id="RHEA:13065"/>
        <dbReference type="ChEBI" id="CHEBI:15377"/>
        <dbReference type="ChEBI" id="CHEBI:15378"/>
        <dbReference type="ChEBI" id="CHEBI:30616"/>
        <dbReference type="ChEBI" id="CHEBI:43474"/>
        <dbReference type="ChEBI" id="CHEBI:456216"/>
        <dbReference type="EC" id="3.6.4.13"/>
    </reaction>
</comment>
<dbReference type="InterPro" id="IPR044742">
    <property type="entry name" value="DEAD/DEAH_RhlB"/>
</dbReference>
<reference evidence="8 9" key="1">
    <citation type="journal article" date="2013" name="BMC Genomics">
        <title>The miniature genome of a carnivorous plant Genlisea aurea contains a low number of genes and short non-coding sequences.</title>
        <authorList>
            <person name="Leushkin E.V."/>
            <person name="Sutormin R.A."/>
            <person name="Nabieva E.R."/>
            <person name="Penin A.A."/>
            <person name="Kondrashov A.S."/>
            <person name="Logacheva M.D."/>
        </authorList>
    </citation>
    <scope>NUCLEOTIDE SEQUENCE [LARGE SCALE GENOMIC DNA]</scope>
</reference>
<dbReference type="OrthoDB" id="10256233at2759"/>
<dbReference type="CDD" id="cd00268">
    <property type="entry name" value="DEADc"/>
    <property type="match status" value="1"/>
</dbReference>
<evidence type="ECO:0000256" key="1">
    <source>
        <dbReference type="ARBA" id="ARBA00012552"/>
    </source>
</evidence>
<dbReference type="GO" id="GO:0003724">
    <property type="term" value="F:RNA helicase activity"/>
    <property type="evidence" value="ECO:0007669"/>
    <property type="project" value="UniProtKB-EC"/>
</dbReference>
<dbReference type="GO" id="GO:0005524">
    <property type="term" value="F:ATP binding"/>
    <property type="evidence" value="ECO:0007669"/>
    <property type="project" value="UniProtKB-KW"/>
</dbReference>
<evidence type="ECO:0000256" key="3">
    <source>
        <dbReference type="ARBA" id="ARBA00022801"/>
    </source>
</evidence>
<dbReference type="PROSITE" id="PS51192">
    <property type="entry name" value="HELICASE_ATP_BIND_1"/>
    <property type="match status" value="1"/>
</dbReference>